<organism evidence="1 2">
    <name type="scientific">Halocynthiibacter halioticoli</name>
    <dbReference type="NCBI Taxonomy" id="2986804"/>
    <lineage>
        <taxon>Bacteria</taxon>
        <taxon>Pseudomonadati</taxon>
        <taxon>Pseudomonadota</taxon>
        <taxon>Alphaproteobacteria</taxon>
        <taxon>Rhodobacterales</taxon>
        <taxon>Paracoccaceae</taxon>
        <taxon>Halocynthiibacter</taxon>
    </lineage>
</organism>
<gene>
    <name evidence="1" type="ORF">OH136_05240</name>
</gene>
<name>A0AAE3IY91_9RHOB</name>
<sequence>MANEDKYSAVGLFNYAHSYAASAIELEGSSIDATHPDAVVYYLYFHAIELYLKSYLLAYGNTAEQLRQKYGHNVRKLANACAALGLTLEDGDVQVIDLMKETDNVISSRYLRTGHHTRLPFIAFQETCYRLHEQICTKAYEKVGGQRRPVLRISKKNTLIRPHADH</sequence>
<dbReference type="EMBL" id="JAOYFC010000001">
    <property type="protein sequence ID" value="MCV6823954.1"/>
    <property type="molecule type" value="Genomic_DNA"/>
</dbReference>
<dbReference type="AlphaFoldDB" id="A0AAE3IY91"/>
<evidence type="ECO:0000313" key="2">
    <source>
        <dbReference type="Proteomes" id="UP001208041"/>
    </source>
</evidence>
<proteinExistence type="predicted"/>
<protein>
    <submittedName>
        <fullName evidence="1">HEPN domain-containing protein</fullName>
    </submittedName>
</protein>
<comment type="caution">
    <text evidence="1">The sequence shown here is derived from an EMBL/GenBank/DDBJ whole genome shotgun (WGS) entry which is preliminary data.</text>
</comment>
<dbReference type="Proteomes" id="UP001208041">
    <property type="component" value="Unassembled WGS sequence"/>
</dbReference>
<evidence type="ECO:0000313" key="1">
    <source>
        <dbReference type="EMBL" id="MCV6823954.1"/>
    </source>
</evidence>
<dbReference type="RefSeq" id="WP_263952781.1">
    <property type="nucleotide sequence ID" value="NZ_JAOYFC010000001.1"/>
</dbReference>
<reference evidence="1" key="1">
    <citation type="submission" date="2022-10" db="EMBL/GenBank/DDBJ databases">
        <authorList>
            <person name="Yue Y."/>
        </authorList>
    </citation>
    <scope>NUCLEOTIDE SEQUENCE</scope>
    <source>
        <strain evidence="1">Z654</strain>
    </source>
</reference>
<keyword evidence="2" id="KW-1185">Reference proteome</keyword>
<dbReference type="Gene3D" id="1.20.120.330">
    <property type="entry name" value="Nucleotidyltransferases domain 2"/>
    <property type="match status" value="1"/>
</dbReference>
<accession>A0AAE3IY91</accession>